<keyword evidence="11" id="KW-0456">Lyase</keyword>
<evidence type="ECO:0000313" key="11">
    <source>
        <dbReference type="EMBL" id="OAV27930.1"/>
    </source>
</evidence>
<evidence type="ECO:0000259" key="10">
    <source>
        <dbReference type="Pfam" id="PF00849"/>
    </source>
</evidence>
<organism evidence="11 12">
    <name type="scientific">Moraxella catarrhalis</name>
    <name type="common">Branhamella catarrhalis</name>
    <dbReference type="NCBI Taxonomy" id="480"/>
    <lineage>
        <taxon>Bacteria</taxon>
        <taxon>Pseudomonadati</taxon>
        <taxon>Pseudomonadota</taxon>
        <taxon>Gammaproteobacteria</taxon>
        <taxon>Moraxellales</taxon>
        <taxon>Moraxellaceae</taxon>
        <taxon>Moraxella</taxon>
    </lineage>
</organism>
<evidence type="ECO:0000313" key="12">
    <source>
        <dbReference type="Proteomes" id="UP000078295"/>
    </source>
</evidence>
<sequence>MAKFMGDWFMPIKPDLLQILYQDACMVIINKPANMLVHRSWLDKHETCFVMQTLRNQINQHVYPVHRLDRPTSGVLVFALDSQTAGLLAKQFENHHIQKSYLAVVRGIIGAGRIDYALKPRLDKIADKFSNPNQAPKSAITDYQVLATTQQPFVSCQRFDSSRYSLVRLTPITGRKHQLRRHMKHIFHPIVGDTTYGDKVQNRAVLVHVGVKRLLLHAHQLQFCHPLHNEMIRIVAPLDADFCQVMAAFGWSDVDLMA</sequence>
<dbReference type="GO" id="GO:0000455">
    <property type="term" value="P:enzyme-directed rRNA pseudouridine synthesis"/>
    <property type="evidence" value="ECO:0007669"/>
    <property type="project" value="TreeGrafter"/>
</dbReference>
<feature type="domain" description="Pseudouridine synthase RsuA/RluA-like" evidence="10">
    <location>
        <begin position="26"/>
        <end position="185"/>
    </location>
</feature>
<evidence type="ECO:0000256" key="8">
    <source>
        <dbReference type="ARBA" id="ARBA00041975"/>
    </source>
</evidence>
<dbReference type="PROSITE" id="PS01129">
    <property type="entry name" value="PSI_RLU"/>
    <property type="match status" value="1"/>
</dbReference>
<comment type="caution">
    <text evidence="11">The sequence shown here is derived from an EMBL/GenBank/DDBJ whole genome shotgun (WGS) entry which is preliminary data.</text>
</comment>
<dbReference type="PANTHER" id="PTHR21600">
    <property type="entry name" value="MITOCHONDRIAL RNA PSEUDOURIDINE SYNTHASE"/>
    <property type="match status" value="1"/>
</dbReference>
<name>A0AB36DQR9_MORCA</name>
<evidence type="ECO:0000256" key="2">
    <source>
        <dbReference type="ARBA" id="ARBA00023235"/>
    </source>
</evidence>
<dbReference type="SUPFAM" id="SSF55120">
    <property type="entry name" value="Pseudouridine synthase"/>
    <property type="match status" value="1"/>
</dbReference>
<dbReference type="Pfam" id="PF00849">
    <property type="entry name" value="PseudoU_synth_2"/>
    <property type="match status" value="1"/>
</dbReference>
<evidence type="ECO:0000256" key="4">
    <source>
        <dbReference type="ARBA" id="ARBA00037670"/>
    </source>
</evidence>
<comment type="function">
    <text evidence="4">Responsible for synthesis of pseudouridine from uracil-65 in transfer RNAs.</text>
</comment>
<dbReference type="AlphaFoldDB" id="A0AB36DQR9"/>
<gene>
    <name evidence="11" type="ORF">AO370_0093</name>
</gene>
<evidence type="ECO:0000256" key="6">
    <source>
        <dbReference type="ARBA" id="ARBA00040675"/>
    </source>
</evidence>
<evidence type="ECO:0000256" key="5">
    <source>
        <dbReference type="ARBA" id="ARBA00038943"/>
    </source>
</evidence>
<dbReference type="InterPro" id="IPR006145">
    <property type="entry name" value="PsdUridine_synth_RsuA/RluA"/>
</dbReference>
<reference evidence="11 12" key="1">
    <citation type="journal article" date="2016" name="Genome Biol. Evol.">
        <title>Comparative Genomic Analyses of the Moraxella catarrhalis Serosensitive and Seroresistant Lineages Demonstrate Their Independent Evolution.</title>
        <authorList>
            <person name="Earl J.P."/>
            <person name="de Vries S.P."/>
            <person name="Ahmed A."/>
            <person name="Powell E."/>
            <person name="Schultz M.P."/>
            <person name="Hermans P.W."/>
            <person name="Hill D.J."/>
            <person name="Zhou Z."/>
            <person name="Constantinidou C.I."/>
            <person name="Hu F.Z."/>
            <person name="Bootsma H.J."/>
            <person name="Ehrlich G.D."/>
        </authorList>
    </citation>
    <scope>NUCLEOTIDE SEQUENCE [LARGE SCALE GENOMIC DNA]</scope>
    <source>
        <strain evidence="11 12">F23</strain>
    </source>
</reference>
<comment type="catalytic activity">
    <reaction evidence="3">
        <text>uridine(65) in tRNA = pseudouridine(65) in tRNA</text>
        <dbReference type="Rhea" id="RHEA:42536"/>
        <dbReference type="Rhea" id="RHEA-COMP:10103"/>
        <dbReference type="Rhea" id="RHEA-COMP:10104"/>
        <dbReference type="ChEBI" id="CHEBI:65314"/>
        <dbReference type="ChEBI" id="CHEBI:65315"/>
        <dbReference type="EC" id="5.4.99.26"/>
    </reaction>
</comment>
<dbReference type="GO" id="GO:0008033">
    <property type="term" value="P:tRNA processing"/>
    <property type="evidence" value="ECO:0007669"/>
    <property type="project" value="UniProtKB-KW"/>
</dbReference>
<dbReference type="GO" id="GO:0016829">
    <property type="term" value="F:lyase activity"/>
    <property type="evidence" value="ECO:0007669"/>
    <property type="project" value="UniProtKB-KW"/>
</dbReference>
<dbReference type="EMBL" id="LXHQ01000008">
    <property type="protein sequence ID" value="OAV27930.1"/>
    <property type="molecule type" value="Genomic_DNA"/>
</dbReference>
<dbReference type="Proteomes" id="UP000078295">
    <property type="component" value="Unassembled WGS sequence"/>
</dbReference>
<protein>
    <recommendedName>
        <fullName evidence="6">tRNA pseudouridine synthase C</fullName>
        <ecNumber evidence="5">5.4.99.26</ecNumber>
    </recommendedName>
    <alternativeName>
        <fullName evidence="8">tRNA pseudouridine(65) synthase</fullName>
    </alternativeName>
    <alternativeName>
        <fullName evidence="9">tRNA pseudouridylate synthase C</fullName>
    </alternativeName>
    <alternativeName>
        <fullName evidence="7">tRNA-uridine isomerase C</fullName>
    </alternativeName>
</protein>
<dbReference type="PANTHER" id="PTHR21600:SF56">
    <property type="entry name" value="TRNA PSEUDOURIDINE SYNTHASE C"/>
    <property type="match status" value="1"/>
</dbReference>
<dbReference type="GO" id="GO:0003723">
    <property type="term" value="F:RNA binding"/>
    <property type="evidence" value="ECO:0007669"/>
    <property type="project" value="InterPro"/>
</dbReference>
<evidence type="ECO:0000256" key="7">
    <source>
        <dbReference type="ARBA" id="ARBA00041803"/>
    </source>
</evidence>
<dbReference type="InterPro" id="IPR006224">
    <property type="entry name" value="PsdUridine_synth_RluA-like_CS"/>
</dbReference>
<dbReference type="InterPro" id="IPR050188">
    <property type="entry name" value="RluA_PseudoU_synthase"/>
</dbReference>
<keyword evidence="1" id="KW-0819">tRNA processing</keyword>
<evidence type="ECO:0000256" key="1">
    <source>
        <dbReference type="ARBA" id="ARBA00022694"/>
    </source>
</evidence>
<evidence type="ECO:0000256" key="3">
    <source>
        <dbReference type="ARBA" id="ARBA00036607"/>
    </source>
</evidence>
<dbReference type="GO" id="GO:0160149">
    <property type="term" value="F:tRNA pseudouridine(65) synthase activity"/>
    <property type="evidence" value="ECO:0007669"/>
    <property type="project" value="UniProtKB-EC"/>
</dbReference>
<keyword evidence="2" id="KW-0413">Isomerase</keyword>
<evidence type="ECO:0000256" key="9">
    <source>
        <dbReference type="ARBA" id="ARBA00043049"/>
    </source>
</evidence>
<dbReference type="Gene3D" id="3.30.2350.10">
    <property type="entry name" value="Pseudouridine synthase"/>
    <property type="match status" value="1"/>
</dbReference>
<dbReference type="InterPro" id="IPR020103">
    <property type="entry name" value="PsdUridine_synth_cat_dom_sf"/>
</dbReference>
<proteinExistence type="predicted"/>
<dbReference type="NCBIfam" id="NF008321">
    <property type="entry name" value="PRK11112.1"/>
    <property type="match status" value="1"/>
</dbReference>
<dbReference type="EC" id="5.4.99.26" evidence="5"/>
<accession>A0AB36DQR9</accession>